<dbReference type="Proteomes" id="UP000295707">
    <property type="component" value="Unassembled WGS sequence"/>
</dbReference>
<dbReference type="CDD" id="cd00114">
    <property type="entry name" value="LIGANc"/>
    <property type="match status" value="1"/>
</dbReference>
<keyword evidence="11 14" id="KW-0234">DNA repair</keyword>
<comment type="similarity">
    <text evidence="13 14">Belongs to the NAD-dependent DNA ligase family. LigA subfamily.</text>
</comment>
<dbReference type="PIRSF" id="PIRSF001604">
    <property type="entry name" value="LigA"/>
    <property type="match status" value="1"/>
</dbReference>
<comment type="catalytic activity">
    <reaction evidence="12 14 15">
        <text>NAD(+) + (deoxyribonucleotide)n-3'-hydroxyl + 5'-phospho-(deoxyribonucleotide)m = (deoxyribonucleotide)n+m + AMP + beta-nicotinamide D-nucleotide.</text>
        <dbReference type="EC" id="6.5.1.2"/>
    </reaction>
</comment>
<evidence type="ECO:0000256" key="3">
    <source>
        <dbReference type="ARBA" id="ARBA00013308"/>
    </source>
</evidence>
<evidence type="ECO:0000313" key="18">
    <source>
        <dbReference type="Proteomes" id="UP000295707"/>
    </source>
</evidence>
<sequence length="684" mass="76090">MNVKQRVEKLREQIRYHNYRYYVLDSPEIPDAEYDRLLRELQQLETEHPELITPDSPTQRVGAQPLEGFGEVRHEVPMLSLDNAFSDEELAEFDRRVRERLEIDTVEYAAEPKLDGLAISLLYEDGMLVRGATRGDGSTGEDVTQNVRTIESIPLRLMGKDYPKRLEVRGEVVMPLEGFHQLNKRQQAEGHKPFVNPRNAAAGSLRQLDPRVTAQRPLEMYCYGIGLVENGKLPDRHSAILARLRDWGLRVYKGVTTVRGLDGCIQYYKKMEKRRDSLPFDIDGVVFKVDSIDEQQRLGFVARAPRWAIARKFPAQEELTRVLDIDVQVGRTGAITPVARLEPVFVGGVTVTNATLHNEDEIRRKDVHIGDWVIVRRAGDVIPEVVSVVKDRRPKNARPFVMPTKCPVCGSDIERVEGEAIARCTGGLYCEAQRKEAIKHFASRRAMDIEGLGDKLVEQLVDEKLVNDVADLYSLDVDTLAGLERMGKKSADNLIKALQDSKHTTLERFLFALGIREVGEVTARALASAFGASDTKLSDKKRTRADLERLAKATQEQLEAIPDIGPVVAGHIVKFFQQTHNRDVIDKLLDAGITWPPQEVAAAQPLQGNTYVLTGTLATLTRNDAKARLQALGAKVAGSVSAKTSAVIAGEKAGSKLAKAEKLGVPVLSEDDLIQLLEQGEQGA</sequence>
<protein>
    <recommendedName>
        <fullName evidence="3 14">DNA ligase</fullName>
        <ecNumber evidence="2 14">6.5.1.2</ecNumber>
    </recommendedName>
    <alternativeName>
        <fullName evidence="14">Polydeoxyribonucleotide synthase [NAD(+)]</fullName>
    </alternativeName>
</protein>
<keyword evidence="10 14" id="KW-0520">NAD</keyword>
<feature type="binding site" evidence="14">
    <location>
        <position position="406"/>
    </location>
    <ligand>
        <name>Zn(2+)</name>
        <dbReference type="ChEBI" id="CHEBI:29105"/>
    </ligand>
</feature>
<feature type="binding site" evidence="14">
    <location>
        <begin position="31"/>
        <end position="35"/>
    </location>
    <ligand>
        <name>NAD(+)</name>
        <dbReference type="ChEBI" id="CHEBI:57540"/>
    </ligand>
</feature>
<dbReference type="RefSeq" id="WP_132972495.1">
    <property type="nucleotide sequence ID" value="NZ_SMFX01000001.1"/>
</dbReference>
<feature type="binding site" evidence="14">
    <location>
        <begin position="80"/>
        <end position="81"/>
    </location>
    <ligand>
        <name>NAD(+)</name>
        <dbReference type="ChEBI" id="CHEBI:57540"/>
    </ligand>
</feature>
<dbReference type="InterPro" id="IPR041663">
    <property type="entry name" value="DisA/LigA_HHH"/>
</dbReference>
<dbReference type="FunFam" id="1.10.287.610:FF:000002">
    <property type="entry name" value="DNA ligase"/>
    <property type="match status" value="1"/>
</dbReference>
<dbReference type="SMART" id="SM00278">
    <property type="entry name" value="HhH1"/>
    <property type="match status" value="4"/>
</dbReference>
<name>A0A4R1H9K4_9GAMM</name>
<dbReference type="SUPFAM" id="SSF50249">
    <property type="entry name" value="Nucleic acid-binding proteins"/>
    <property type="match status" value="1"/>
</dbReference>
<dbReference type="PANTHER" id="PTHR23389:SF9">
    <property type="entry name" value="DNA LIGASE"/>
    <property type="match status" value="1"/>
</dbReference>
<organism evidence="17 18">
    <name type="scientific">Thiogranum longum</name>
    <dbReference type="NCBI Taxonomy" id="1537524"/>
    <lineage>
        <taxon>Bacteria</taxon>
        <taxon>Pseudomonadati</taxon>
        <taxon>Pseudomonadota</taxon>
        <taxon>Gammaproteobacteria</taxon>
        <taxon>Chromatiales</taxon>
        <taxon>Ectothiorhodospiraceae</taxon>
        <taxon>Thiogranum</taxon>
    </lineage>
</organism>
<dbReference type="FunFam" id="1.10.150.20:FF:000007">
    <property type="entry name" value="DNA ligase"/>
    <property type="match status" value="1"/>
</dbReference>
<evidence type="ECO:0000256" key="10">
    <source>
        <dbReference type="ARBA" id="ARBA00023027"/>
    </source>
</evidence>
<dbReference type="SUPFAM" id="SSF52113">
    <property type="entry name" value="BRCT domain"/>
    <property type="match status" value="1"/>
</dbReference>
<dbReference type="SUPFAM" id="SSF47781">
    <property type="entry name" value="RuvA domain 2-like"/>
    <property type="match status" value="1"/>
</dbReference>
<dbReference type="Pfam" id="PF14520">
    <property type="entry name" value="HHH_5"/>
    <property type="match status" value="1"/>
</dbReference>
<dbReference type="Pfam" id="PF03119">
    <property type="entry name" value="DNA_ligase_ZBD"/>
    <property type="match status" value="1"/>
</dbReference>
<feature type="domain" description="BRCT" evidence="16">
    <location>
        <begin position="601"/>
        <end position="684"/>
    </location>
</feature>
<evidence type="ECO:0000256" key="9">
    <source>
        <dbReference type="ARBA" id="ARBA00022842"/>
    </source>
</evidence>
<dbReference type="InterPro" id="IPR003583">
    <property type="entry name" value="Hlx-hairpin-Hlx_DNA-bd_motif"/>
</dbReference>
<comment type="cofactor">
    <cofactor evidence="14">
        <name>Mg(2+)</name>
        <dbReference type="ChEBI" id="CHEBI:18420"/>
    </cofactor>
    <cofactor evidence="14">
        <name>Mn(2+)</name>
        <dbReference type="ChEBI" id="CHEBI:29035"/>
    </cofactor>
</comment>
<dbReference type="Pfam" id="PF00533">
    <property type="entry name" value="BRCT"/>
    <property type="match status" value="1"/>
</dbReference>
<dbReference type="InterPro" id="IPR004149">
    <property type="entry name" value="Znf_DNAligase_C4"/>
</dbReference>
<dbReference type="Gene3D" id="1.10.150.20">
    <property type="entry name" value="5' to 3' exonuclease, C-terminal subdomain"/>
    <property type="match status" value="2"/>
</dbReference>
<evidence type="ECO:0000256" key="4">
    <source>
        <dbReference type="ARBA" id="ARBA00022598"/>
    </source>
</evidence>
<evidence type="ECO:0000256" key="2">
    <source>
        <dbReference type="ARBA" id="ARBA00012722"/>
    </source>
</evidence>
<keyword evidence="7 14" id="KW-0227">DNA damage</keyword>
<feature type="binding site" evidence="14">
    <location>
        <position position="430"/>
    </location>
    <ligand>
        <name>Zn(2+)</name>
        <dbReference type="ChEBI" id="CHEBI:29105"/>
    </ligand>
</feature>
<dbReference type="PANTHER" id="PTHR23389">
    <property type="entry name" value="CHROMOSOME TRANSMISSION FIDELITY FACTOR 18"/>
    <property type="match status" value="1"/>
</dbReference>
<dbReference type="GO" id="GO:0006260">
    <property type="term" value="P:DNA replication"/>
    <property type="evidence" value="ECO:0007669"/>
    <property type="project" value="UniProtKB-KW"/>
</dbReference>
<comment type="function">
    <text evidence="1 14">DNA ligase that catalyzes the formation of phosphodiester linkages between 5'-phosphoryl and 3'-hydroxyl groups in double-stranded DNA using NAD as a coenzyme and as the energy source for the reaction. It is essential for DNA replication and repair of damaged DNA.</text>
</comment>
<dbReference type="Gene3D" id="1.10.287.610">
    <property type="entry name" value="Helix hairpin bin"/>
    <property type="match status" value="1"/>
</dbReference>
<evidence type="ECO:0000256" key="11">
    <source>
        <dbReference type="ARBA" id="ARBA00023204"/>
    </source>
</evidence>
<evidence type="ECO:0000256" key="13">
    <source>
        <dbReference type="ARBA" id="ARBA00060881"/>
    </source>
</evidence>
<gene>
    <name evidence="14" type="primary">ligA</name>
    <name evidence="17" type="ORF">DFR30_1853</name>
</gene>
<reference evidence="17 18" key="1">
    <citation type="submission" date="2019-03" db="EMBL/GenBank/DDBJ databases">
        <title>Genomic Encyclopedia of Type Strains, Phase IV (KMG-IV): sequencing the most valuable type-strain genomes for metagenomic binning, comparative biology and taxonomic classification.</title>
        <authorList>
            <person name="Goeker M."/>
        </authorList>
    </citation>
    <scope>NUCLEOTIDE SEQUENCE [LARGE SCALE GENOMIC DNA]</scope>
    <source>
        <strain evidence="17 18">DSM 19610</strain>
    </source>
</reference>
<dbReference type="EC" id="6.5.1.2" evidence="2 14"/>
<dbReference type="CDD" id="cd17748">
    <property type="entry name" value="BRCT_DNA_ligase_like"/>
    <property type="match status" value="1"/>
</dbReference>
<evidence type="ECO:0000256" key="14">
    <source>
        <dbReference type="HAMAP-Rule" id="MF_01588"/>
    </source>
</evidence>
<dbReference type="Pfam" id="PF12826">
    <property type="entry name" value="HHH_2"/>
    <property type="match status" value="1"/>
</dbReference>
<dbReference type="InterPro" id="IPR004150">
    <property type="entry name" value="NAD_DNA_ligase_OB"/>
</dbReference>
<dbReference type="SMART" id="SM00532">
    <property type="entry name" value="LIGANc"/>
    <property type="match status" value="1"/>
</dbReference>
<dbReference type="NCBIfam" id="NF005932">
    <property type="entry name" value="PRK07956.1"/>
    <property type="match status" value="1"/>
</dbReference>
<dbReference type="OrthoDB" id="9759736at2"/>
<feature type="binding site" evidence="14">
    <location>
        <position position="409"/>
    </location>
    <ligand>
        <name>Zn(2+)</name>
        <dbReference type="ChEBI" id="CHEBI:29105"/>
    </ligand>
</feature>
<dbReference type="Gene3D" id="3.40.50.10190">
    <property type="entry name" value="BRCT domain"/>
    <property type="match status" value="1"/>
</dbReference>
<dbReference type="SMART" id="SM00292">
    <property type="entry name" value="BRCT"/>
    <property type="match status" value="1"/>
</dbReference>
<feature type="binding site" evidence="14">
    <location>
        <position position="111"/>
    </location>
    <ligand>
        <name>NAD(+)</name>
        <dbReference type="ChEBI" id="CHEBI:57540"/>
    </ligand>
</feature>
<comment type="caution">
    <text evidence="17">The sequence shown here is derived from an EMBL/GenBank/DDBJ whole genome shotgun (WGS) entry which is preliminary data.</text>
</comment>
<dbReference type="InterPro" id="IPR013840">
    <property type="entry name" value="DNAligase_N"/>
</dbReference>
<dbReference type="FunFam" id="1.10.150.20:FF:000006">
    <property type="entry name" value="DNA ligase"/>
    <property type="match status" value="1"/>
</dbReference>
<dbReference type="AlphaFoldDB" id="A0A4R1H9K4"/>
<dbReference type="GO" id="GO:0003911">
    <property type="term" value="F:DNA ligase (NAD+) activity"/>
    <property type="evidence" value="ECO:0007669"/>
    <property type="project" value="UniProtKB-UniRule"/>
</dbReference>
<dbReference type="InterPro" id="IPR001679">
    <property type="entry name" value="DNA_ligase"/>
</dbReference>
<dbReference type="Pfam" id="PF22745">
    <property type="entry name" value="Nlig-Ia"/>
    <property type="match status" value="1"/>
</dbReference>
<dbReference type="InterPro" id="IPR033136">
    <property type="entry name" value="DNA_ligase_CS"/>
</dbReference>
<feature type="binding site" evidence="14">
    <location>
        <position position="134"/>
    </location>
    <ligand>
        <name>NAD(+)</name>
        <dbReference type="ChEBI" id="CHEBI:57540"/>
    </ligand>
</feature>
<dbReference type="GO" id="GO:0046872">
    <property type="term" value="F:metal ion binding"/>
    <property type="evidence" value="ECO:0007669"/>
    <property type="project" value="UniProtKB-KW"/>
</dbReference>
<dbReference type="PROSITE" id="PS01056">
    <property type="entry name" value="DNA_LIGASE_N2"/>
    <property type="match status" value="1"/>
</dbReference>
<keyword evidence="14" id="KW-0464">Manganese</keyword>
<dbReference type="Gene3D" id="2.40.50.140">
    <property type="entry name" value="Nucleic acid-binding proteins"/>
    <property type="match status" value="1"/>
</dbReference>
<dbReference type="GO" id="GO:0006281">
    <property type="term" value="P:DNA repair"/>
    <property type="evidence" value="ECO:0007669"/>
    <property type="project" value="UniProtKB-KW"/>
</dbReference>
<evidence type="ECO:0000313" key="17">
    <source>
        <dbReference type="EMBL" id="TCK18574.1"/>
    </source>
</evidence>
<dbReference type="FunFam" id="6.20.10.30:FF:000001">
    <property type="entry name" value="DNA ligase"/>
    <property type="match status" value="1"/>
</dbReference>
<evidence type="ECO:0000256" key="7">
    <source>
        <dbReference type="ARBA" id="ARBA00022763"/>
    </source>
</evidence>
<evidence type="ECO:0000256" key="5">
    <source>
        <dbReference type="ARBA" id="ARBA00022705"/>
    </source>
</evidence>
<accession>A0A4R1H9K4</accession>
<evidence type="ECO:0000256" key="6">
    <source>
        <dbReference type="ARBA" id="ARBA00022723"/>
    </source>
</evidence>
<dbReference type="PROSITE" id="PS50172">
    <property type="entry name" value="BRCT"/>
    <property type="match status" value="1"/>
</dbReference>
<dbReference type="Gene3D" id="6.20.10.30">
    <property type="match status" value="1"/>
</dbReference>
<dbReference type="Pfam" id="PF03120">
    <property type="entry name" value="OB_DNA_ligase"/>
    <property type="match status" value="1"/>
</dbReference>
<evidence type="ECO:0000256" key="8">
    <source>
        <dbReference type="ARBA" id="ARBA00022833"/>
    </source>
</evidence>
<evidence type="ECO:0000259" key="16">
    <source>
        <dbReference type="PROSITE" id="PS50172"/>
    </source>
</evidence>
<dbReference type="Gene3D" id="3.30.470.30">
    <property type="entry name" value="DNA ligase/mRNA capping enzyme"/>
    <property type="match status" value="1"/>
</dbReference>
<dbReference type="GO" id="GO:0003677">
    <property type="term" value="F:DNA binding"/>
    <property type="evidence" value="ECO:0007669"/>
    <property type="project" value="InterPro"/>
</dbReference>
<feature type="binding site" evidence="14">
    <location>
        <position position="171"/>
    </location>
    <ligand>
        <name>NAD(+)</name>
        <dbReference type="ChEBI" id="CHEBI:57540"/>
    </ligand>
</feature>
<keyword evidence="9 14" id="KW-0460">Magnesium</keyword>
<dbReference type="EMBL" id="SMFX01000001">
    <property type="protein sequence ID" value="TCK18574.1"/>
    <property type="molecule type" value="Genomic_DNA"/>
</dbReference>
<dbReference type="InterPro" id="IPR010994">
    <property type="entry name" value="RuvA_2-like"/>
</dbReference>
<keyword evidence="18" id="KW-1185">Reference proteome</keyword>
<dbReference type="FunFam" id="2.40.50.140:FF:000012">
    <property type="entry name" value="DNA ligase"/>
    <property type="match status" value="1"/>
</dbReference>
<evidence type="ECO:0000256" key="15">
    <source>
        <dbReference type="RuleBase" id="RU000618"/>
    </source>
</evidence>
<dbReference type="InterPro" id="IPR012340">
    <property type="entry name" value="NA-bd_OB-fold"/>
</dbReference>
<feature type="binding site" evidence="14">
    <location>
        <position position="288"/>
    </location>
    <ligand>
        <name>NAD(+)</name>
        <dbReference type="ChEBI" id="CHEBI:57540"/>
    </ligand>
</feature>
<dbReference type="FunFam" id="3.30.470.30:FF:000001">
    <property type="entry name" value="DNA ligase"/>
    <property type="match status" value="1"/>
</dbReference>
<keyword evidence="8 14" id="KW-0862">Zinc</keyword>
<evidence type="ECO:0000256" key="1">
    <source>
        <dbReference type="ARBA" id="ARBA00004067"/>
    </source>
</evidence>
<dbReference type="GO" id="GO:0005829">
    <property type="term" value="C:cytosol"/>
    <property type="evidence" value="ECO:0007669"/>
    <property type="project" value="TreeGrafter"/>
</dbReference>
<dbReference type="Pfam" id="PF01653">
    <property type="entry name" value="DNA_ligase_aden"/>
    <property type="match status" value="1"/>
</dbReference>
<dbReference type="HAMAP" id="MF_01588">
    <property type="entry name" value="DNA_ligase_A"/>
    <property type="match status" value="1"/>
</dbReference>
<dbReference type="PROSITE" id="PS01055">
    <property type="entry name" value="DNA_LIGASE_N1"/>
    <property type="match status" value="1"/>
</dbReference>
<proteinExistence type="inferred from homology"/>
<dbReference type="InterPro" id="IPR018239">
    <property type="entry name" value="DNA_ligase_AS"/>
</dbReference>
<dbReference type="InterPro" id="IPR001357">
    <property type="entry name" value="BRCT_dom"/>
</dbReference>
<dbReference type="InterPro" id="IPR036420">
    <property type="entry name" value="BRCT_dom_sf"/>
</dbReference>
<keyword evidence="4 14" id="KW-0436">Ligase</keyword>
<evidence type="ECO:0000256" key="12">
    <source>
        <dbReference type="ARBA" id="ARBA00034005"/>
    </source>
</evidence>
<dbReference type="SUPFAM" id="SSF56091">
    <property type="entry name" value="DNA ligase/mRNA capping enzyme, catalytic domain"/>
    <property type="match status" value="1"/>
</dbReference>
<comment type="caution">
    <text evidence="14">Lacks conserved residue(s) required for the propagation of feature annotation.</text>
</comment>
<feature type="active site" description="N6-AMP-lysine intermediate" evidence="14">
    <location>
        <position position="113"/>
    </location>
</feature>
<keyword evidence="6 14" id="KW-0479">Metal-binding</keyword>
<dbReference type="InterPro" id="IPR013839">
    <property type="entry name" value="DNAligase_adenylation"/>
</dbReference>
<dbReference type="NCBIfam" id="TIGR00575">
    <property type="entry name" value="dnlj"/>
    <property type="match status" value="1"/>
</dbReference>
<keyword evidence="5 14" id="KW-0235">DNA replication</keyword>
<feature type="binding site" evidence="14">
    <location>
        <position position="312"/>
    </location>
    <ligand>
        <name>NAD(+)</name>
        <dbReference type="ChEBI" id="CHEBI:57540"/>
    </ligand>
</feature>